<dbReference type="Proteomes" id="UP000887565">
    <property type="component" value="Unplaced"/>
</dbReference>
<dbReference type="WBParaSite" id="nRc.2.0.1.t15014-RA">
    <property type="protein sequence ID" value="nRc.2.0.1.t15014-RA"/>
    <property type="gene ID" value="nRc.2.0.1.g15014"/>
</dbReference>
<organism evidence="1 2">
    <name type="scientific">Romanomermis culicivorax</name>
    <name type="common">Nematode worm</name>
    <dbReference type="NCBI Taxonomy" id="13658"/>
    <lineage>
        <taxon>Eukaryota</taxon>
        <taxon>Metazoa</taxon>
        <taxon>Ecdysozoa</taxon>
        <taxon>Nematoda</taxon>
        <taxon>Enoplea</taxon>
        <taxon>Dorylaimia</taxon>
        <taxon>Mermithida</taxon>
        <taxon>Mermithoidea</taxon>
        <taxon>Mermithidae</taxon>
        <taxon>Romanomermis</taxon>
    </lineage>
</organism>
<evidence type="ECO:0000313" key="2">
    <source>
        <dbReference type="WBParaSite" id="nRc.2.0.1.t15014-RA"/>
    </source>
</evidence>
<accession>A0A915IMC3</accession>
<evidence type="ECO:0000313" key="1">
    <source>
        <dbReference type="Proteomes" id="UP000887565"/>
    </source>
</evidence>
<dbReference type="AlphaFoldDB" id="A0A915IMC3"/>
<reference evidence="2" key="1">
    <citation type="submission" date="2022-11" db="UniProtKB">
        <authorList>
            <consortium name="WormBaseParasite"/>
        </authorList>
    </citation>
    <scope>IDENTIFICATION</scope>
</reference>
<proteinExistence type="predicted"/>
<protein>
    <submittedName>
        <fullName evidence="2">Uncharacterized protein</fullName>
    </submittedName>
</protein>
<keyword evidence="1" id="KW-1185">Reference proteome</keyword>
<sequence>MLRDSQYGRDSSVADDVDGVIIGAKKILESGVLKIDGEPLESGIAVFFFLEPLEQFVVSRNDNLLAIDVVGVHSETVNKSEAFVLHCIVSSSSVSKNVAVVGDDPLIFAVFLVQYHTNGSCTGIGLDVAIVLSIEEEK</sequence>
<name>A0A915IMC3_ROMCU</name>